<proteinExistence type="predicted"/>
<dbReference type="NCBIfam" id="NF038356">
    <property type="entry name" value="actino_DLW39"/>
    <property type="match status" value="1"/>
</dbReference>
<sequence length="35" mass="3726">MKKILALVAAAGAAILVLLKAKSRPGEDPWHEATR</sequence>
<dbReference type="RefSeq" id="WP_379567683.1">
    <property type="nucleotide sequence ID" value="NZ_JBHSQK010000051.1"/>
</dbReference>
<accession>A0ABW1IA37</accession>
<name>A0ABW1IA37_9PSEU</name>
<evidence type="ECO:0000313" key="2">
    <source>
        <dbReference type="Proteomes" id="UP001596119"/>
    </source>
</evidence>
<comment type="caution">
    <text evidence="1">The sequence shown here is derived from an EMBL/GenBank/DDBJ whole genome shotgun (WGS) entry which is preliminary data.</text>
</comment>
<keyword evidence="2" id="KW-1185">Reference proteome</keyword>
<gene>
    <name evidence="1" type="ORF">ACFQH9_19970</name>
</gene>
<evidence type="ECO:0000313" key="1">
    <source>
        <dbReference type="EMBL" id="MFC5950551.1"/>
    </source>
</evidence>
<dbReference type="InterPro" id="IPR047990">
    <property type="entry name" value="DLW39-like"/>
</dbReference>
<dbReference type="EMBL" id="JBHSQK010000051">
    <property type="protein sequence ID" value="MFC5950551.1"/>
    <property type="molecule type" value="Genomic_DNA"/>
</dbReference>
<dbReference type="Proteomes" id="UP001596119">
    <property type="component" value="Unassembled WGS sequence"/>
</dbReference>
<protein>
    <submittedName>
        <fullName evidence="1">DLW-39 family protein</fullName>
    </submittedName>
</protein>
<organism evidence="1 2">
    <name type="scientific">Pseudonocardia lutea</name>
    <dbReference type="NCBI Taxonomy" id="2172015"/>
    <lineage>
        <taxon>Bacteria</taxon>
        <taxon>Bacillati</taxon>
        <taxon>Actinomycetota</taxon>
        <taxon>Actinomycetes</taxon>
        <taxon>Pseudonocardiales</taxon>
        <taxon>Pseudonocardiaceae</taxon>
        <taxon>Pseudonocardia</taxon>
    </lineage>
</organism>
<reference evidence="2" key="1">
    <citation type="journal article" date="2019" name="Int. J. Syst. Evol. Microbiol.">
        <title>The Global Catalogue of Microorganisms (GCM) 10K type strain sequencing project: providing services to taxonomists for standard genome sequencing and annotation.</title>
        <authorList>
            <consortium name="The Broad Institute Genomics Platform"/>
            <consortium name="The Broad Institute Genome Sequencing Center for Infectious Disease"/>
            <person name="Wu L."/>
            <person name="Ma J."/>
        </authorList>
    </citation>
    <scope>NUCLEOTIDE SEQUENCE [LARGE SCALE GENOMIC DNA]</scope>
    <source>
        <strain evidence="2">CGMCC 4.7397</strain>
    </source>
</reference>